<sequence length="64" mass="7382">MASLHAGRSLNLSNIEEGDDVYFECSIKANPRVYKVVWRHEVRYRLPLSISISLDVKISFFHSS</sequence>
<dbReference type="PANTHER" id="PTHR23278:SF19">
    <property type="entry name" value="OBSCURIN"/>
    <property type="match status" value="1"/>
</dbReference>
<dbReference type="PANTHER" id="PTHR23278">
    <property type="entry name" value="SIDESTEP PROTEIN"/>
    <property type="match status" value="1"/>
</dbReference>
<reference evidence="1 2" key="1">
    <citation type="submission" date="2019-05" db="EMBL/GenBank/DDBJ databases">
        <title>Another draft genome of Portunus trituberculatus and its Hox gene families provides insights of decapod evolution.</title>
        <authorList>
            <person name="Jeong J.-H."/>
            <person name="Song I."/>
            <person name="Kim S."/>
            <person name="Choi T."/>
            <person name="Kim D."/>
            <person name="Ryu S."/>
            <person name="Kim W."/>
        </authorList>
    </citation>
    <scope>NUCLEOTIDE SEQUENCE [LARGE SCALE GENOMIC DNA]</scope>
    <source>
        <tissue evidence="1">Muscle</tissue>
    </source>
</reference>
<protein>
    <recommendedName>
        <fullName evidence="3">Ig-like domain-containing protein</fullName>
    </recommendedName>
</protein>
<keyword evidence="2" id="KW-1185">Reference proteome</keyword>
<name>A0A5B7ITL2_PORTR</name>
<gene>
    <name evidence="1" type="ORF">E2C01_083856</name>
</gene>
<dbReference type="EMBL" id="VSRR010079371">
    <property type="protein sequence ID" value="MPC88931.1"/>
    <property type="molecule type" value="Genomic_DNA"/>
</dbReference>
<dbReference type="Proteomes" id="UP000324222">
    <property type="component" value="Unassembled WGS sequence"/>
</dbReference>
<evidence type="ECO:0000313" key="1">
    <source>
        <dbReference type="EMBL" id="MPC88931.1"/>
    </source>
</evidence>
<evidence type="ECO:0008006" key="3">
    <source>
        <dbReference type="Google" id="ProtNLM"/>
    </source>
</evidence>
<dbReference type="AlphaFoldDB" id="A0A5B7ITL2"/>
<evidence type="ECO:0000313" key="2">
    <source>
        <dbReference type="Proteomes" id="UP000324222"/>
    </source>
</evidence>
<organism evidence="1 2">
    <name type="scientific">Portunus trituberculatus</name>
    <name type="common">Swimming crab</name>
    <name type="synonym">Neptunus trituberculatus</name>
    <dbReference type="NCBI Taxonomy" id="210409"/>
    <lineage>
        <taxon>Eukaryota</taxon>
        <taxon>Metazoa</taxon>
        <taxon>Ecdysozoa</taxon>
        <taxon>Arthropoda</taxon>
        <taxon>Crustacea</taxon>
        <taxon>Multicrustacea</taxon>
        <taxon>Malacostraca</taxon>
        <taxon>Eumalacostraca</taxon>
        <taxon>Eucarida</taxon>
        <taxon>Decapoda</taxon>
        <taxon>Pleocyemata</taxon>
        <taxon>Brachyura</taxon>
        <taxon>Eubrachyura</taxon>
        <taxon>Portunoidea</taxon>
        <taxon>Portunidae</taxon>
        <taxon>Portuninae</taxon>
        <taxon>Portunus</taxon>
    </lineage>
</organism>
<proteinExistence type="predicted"/>
<accession>A0A5B7ITL2</accession>
<dbReference type="OrthoDB" id="8825892at2759"/>
<comment type="caution">
    <text evidence="1">The sequence shown here is derived from an EMBL/GenBank/DDBJ whole genome shotgun (WGS) entry which is preliminary data.</text>
</comment>